<dbReference type="Proteomes" id="UP000051751">
    <property type="component" value="Unassembled WGS sequence"/>
</dbReference>
<gene>
    <name evidence="1" type="ORF">IV38_GL001759</name>
    <name evidence="2" type="ORF">IV40_GL001796</name>
</gene>
<proteinExistence type="predicted"/>
<evidence type="ECO:0000313" key="3">
    <source>
        <dbReference type="Proteomes" id="UP000051645"/>
    </source>
</evidence>
<dbReference type="Pfam" id="PF01161">
    <property type="entry name" value="PBP"/>
    <property type="match status" value="1"/>
</dbReference>
<evidence type="ECO:0000313" key="4">
    <source>
        <dbReference type="Proteomes" id="UP000051751"/>
    </source>
</evidence>
<dbReference type="Gene3D" id="3.90.280.10">
    <property type="entry name" value="PEBP-like"/>
    <property type="match status" value="1"/>
</dbReference>
<accession>A0A0R2FHA7</accession>
<dbReference type="STRING" id="81857.IV38_GL001759"/>
<comment type="caution">
    <text evidence="1">The sequence shown here is derived from an EMBL/GenBank/DDBJ whole genome shotgun (WGS) entry which is preliminary data.</text>
</comment>
<dbReference type="EMBL" id="JQAT01000005">
    <property type="protein sequence ID" value="KRN27920.1"/>
    <property type="molecule type" value="Genomic_DNA"/>
</dbReference>
<dbReference type="NCBIfam" id="TIGR00481">
    <property type="entry name" value="YbhB/YbcL family Raf kinase inhibitor-like protein"/>
    <property type="match status" value="1"/>
</dbReference>
<dbReference type="InterPro" id="IPR036610">
    <property type="entry name" value="PEBP-like_sf"/>
</dbReference>
<dbReference type="SUPFAM" id="SSF49777">
    <property type="entry name" value="PEBP-like"/>
    <property type="match status" value="1"/>
</dbReference>
<keyword evidence="3" id="KW-1185">Reference proteome</keyword>
<dbReference type="CDD" id="cd00865">
    <property type="entry name" value="PEBP_bact_arch"/>
    <property type="match status" value="1"/>
</dbReference>
<dbReference type="RefSeq" id="WP_057770568.1">
    <property type="nucleotide sequence ID" value="NZ_JQAT01000005.1"/>
</dbReference>
<dbReference type="OrthoDB" id="9797506at2"/>
<dbReference type="Proteomes" id="UP000051645">
    <property type="component" value="Unassembled WGS sequence"/>
</dbReference>
<sequence>MKISIPNDNGFFIPKYSKQAPADDYYNGNPAVSFPFTITDAPAPTETFAIAMLDFDAIPVCGFPWIHWVAANIPATDFKVPADNSRTLKVPMVQGNNSNAGSLVGESDPLTTRHYTGPLPPDKDHQYTITVFAVAKRLPLQAGFWLNELYHQLDGETLDEATVTLIGKK</sequence>
<dbReference type="InterPro" id="IPR008914">
    <property type="entry name" value="PEBP"/>
</dbReference>
<dbReference type="InterPro" id="IPR005247">
    <property type="entry name" value="YbhB_YbcL/LppC-like"/>
</dbReference>
<protein>
    <submittedName>
        <fullName evidence="1">Phospholipid-binding protein</fullName>
    </submittedName>
</protein>
<evidence type="ECO:0000313" key="2">
    <source>
        <dbReference type="EMBL" id="KRN30609.1"/>
    </source>
</evidence>
<dbReference type="EMBL" id="JQAZ01000006">
    <property type="protein sequence ID" value="KRN30609.1"/>
    <property type="molecule type" value="Genomic_DNA"/>
</dbReference>
<evidence type="ECO:0000313" key="1">
    <source>
        <dbReference type="EMBL" id="KRN27920.1"/>
    </source>
</evidence>
<dbReference type="PATRIC" id="fig|81857.3.peg.1776"/>
<reference evidence="3 4" key="1">
    <citation type="journal article" date="2015" name="Genome Announc.">
        <title>Expanding the biotechnology potential of lactobacilli through comparative genomics of 213 strains and associated genera.</title>
        <authorList>
            <person name="Sun Z."/>
            <person name="Harris H.M."/>
            <person name="McCann A."/>
            <person name="Guo C."/>
            <person name="Argimon S."/>
            <person name="Zhang W."/>
            <person name="Yang X."/>
            <person name="Jeffery I.B."/>
            <person name="Cooney J.C."/>
            <person name="Kagawa T.F."/>
            <person name="Liu W."/>
            <person name="Song Y."/>
            <person name="Salvetti E."/>
            <person name="Wrobel A."/>
            <person name="Rasinkangas P."/>
            <person name="Parkhill J."/>
            <person name="Rea M.C."/>
            <person name="O'Sullivan O."/>
            <person name="Ritari J."/>
            <person name="Douillard F.P."/>
            <person name="Paul Ross R."/>
            <person name="Yang R."/>
            <person name="Briner A.E."/>
            <person name="Felis G.E."/>
            <person name="de Vos W.M."/>
            <person name="Barrangou R."/>
            <person name="Klaenhammer T.R."/>
            <person name="Caufield P.W."/>
            <person name="Cui Y."/>
            <person name="Zhang H."/>
            <person name="O'Toole P.W."/>
        </authorList>
    </citation>
    <scope>NUCLEOTIDE SEQUENCE [LARGE SCALE GENOMIC DNA]</scope>
    <source>
        <strain evidence="1 4">ATCC BAA-66</strain>
        <strain evidence="2 3">DSM 13344</strain>
    </source>
</reference>
<name>A0A0R2FHA7_9LACO</name>
<organism evidence="1 4">
    <name type="scientific">Lactobacillus selangorensis</name>
    <dbReference type="NCBI Taxonomy" id="81857"/>
    <lineage>
        <taxon>Bacteria</taxon>
        <taxon>Bacillati</taxon>
        <taxon>Bacillota</taxon>
        <taxon>Bacilli</taxon>
        <taxon>Lactobacillales</taxon>
        <taxon>Lactobacillaceae</taxon>
        <taxon>Lactobacillus</taxon>
    </lineage>
</organism>
<dbReference type="AlphaFoldDB" id="A0A0R2FHA7"/>